<dbReference type="InterPro" id="IPR050136">
    <property type="entry name" value="FA_oxidation_alpha_subunit"/>
</dbReference>
<comment type="caution">
    <text evidence="1">The sequence shown here is derived from an EMBL/GenBank/DDBJ whole genome shotgun (WGS) entry which is preliminary data.</text>
</comment>
<organism evidence="1">
    <name type="scientific">bioreactor metagenome</name>
    <dbReference type="NCBI Taxonomy" id="1076179"/>
    <lineage>
        <taxon>unclassified sequences</taxon>
        <taxon>metagenomes</taxon>
        <taxon>ecological metagenomes</taxon>
    </lineage>
</organism>
<dbReference type="EMBL" id="VSSQ01100303">
    <property type="protein sequence ID" value="MPN42520.1"/>
    <property type="molecule type" value="Genomic_DNA"/>
</dbReference>
<protein>
    <submittedName>
        <fullName evidence="1">Fatty acid oxidation complex subunit alpha</fullName>
    </submittedName>
</protein>
<proteinExistence type="predicted"/>
<sequence length="88" mass="9685">MRLLNMQAMESARCLEESVLTSAADGDIGSILGLGYPAWTGGTLSYIDTIGGDVFVQQCDALADQFGERFRPSAWLRERVRSGQRFHS</sequence>
<dbReference type="PANTHER" id="PTHR43612:SF3">
    <property type="entry name" value="TRIFUNCTIONAL ENZYME SUBUNIT ALPHA, MITOCHONDRIAL"/>
    <property type="match status" value="1"/>
</dbReference>
<evidence type="ECO:0000313" key="1">
    <source>
        <dbReference type="EMBL" id="MPN42520.1"/>
    </source>
</evidence>
<dbReference type="PANTHER" id="PTHR43612">
    <property type="entry name" value="TRIFUNCTIONAL ENZYME SUBUNIT ALPHA"/>
    <property type="match status" value="1"/>
</dbReference>
<dbReference type="InterPro" id="IPR013328">
    <property type="entry name" value="6PGD_dom2"/>
</dbReference>
<dbReference type="Gene3D" id="1.10.1040.10">
    <property type="entry name" value="N-(1-d-carboxylethyl)-l-norvaline Dehydrogenase, domain 2"/>
    <property type="match status" value="1"/>
</dbReference>
<dbReference type="InterPro" id="IPR008927">
    <property type="entry name" value="6-PGluconate_DH-like_C_sf"/>
</dbReference>
<dbReference type="GO" id="GO:0006635">
    <property type="term" value="P:fatty acid beta-oxidation"/>
    <property type="evidence" value="ECO:0007669"/>
    <property type="project" value="TreeGrafter"/>
</dbReference>
<gene>
    <name evidence="1" type="primary">fadB_9</name>
    <name evidence="1" type="ORF">SDC9_190077</name>
</gene>
<dbReference type="GO" id="GO:0004300">
    <property type="term" value="F:enoyl-CoA hydratase activity"/>
    <property type="evidence" value="ECO:0007669"/>
    <property type="project" value="TreeGrafter"/>
</dbReference>
<dbReference type="AlphaFoldDB" id="A0A645HUI0"/>
<dbReference type="GO" id="GO:0016509">
    <property type="term" value="F:long-chain (3S)-3-hydroxyacyl-CoA dehydrogenase (NAD+) activity"/>
    <property type="evidence" value="ECO:0007669"/>
    <property type="project" value="TreeGrafter"/>
</dbReference>
<name>A0A645HUI0_9ZZZZ</name>
<accession>A0A645HUI0</accession>
<dbReference type="SUPFAM" id="SSF48179">
    <property type="entry name" value="6-phosphogluconate dehydrogenase C-terminal domain-like"/>
    <property type="match status" value="1"/>
</dbReference>
<reference evidence="1" key="1">
    <citation type="submission" date="2019-08" db="EMBL/GenBank/DDBJ databases">
        <authorList>
            <person name="Kucharzyk K."/>
            <person name="Murdoch R.W."/>
            <person name="Higgins S."/>
            <person name="Loffler F."/>
        </authorList>
    </citation>
    <scope>NUCLEOTIDE SEQUENCE</scope>
</reference>